<dbReference type="Gene3D" id="2.60.40.1120">
    <property type="entry name" value="Carboxypeptidase-like, regulatory domain"/>
    <property type="match status" value="1"/>
</dbReference>
<accession>A0ABT4AFC6</accession>
<dbReference type="SUPFAM" id="SSF49452">
    <property type="entry name" value="Starch-binding domain-like"/>
    <property type="match status" value="1"/>
</dbReference>
<evidence type="ECO:0000256" key="1">
    <source>
        <dbReference type="SAM" id="MobiDB-lite"/>
    </source>
</evidence>
<sequence length="273" mass="28242">MKLRTLGVAVLGVVGLAALPACQKEESPPAARGPVAQAPAPAPKPEAPAAEPAQPVTGGGTVQGTVTFKGTPPAPAAVKPSDDPACDGMALKDQSVLVTEGKLANVLVRVRGLVPRSRPAQPALIDQQKCTYTPRVQGVTAGQQVFIKNSDGTLHNARALTGSKTVFNVAQPPNAKAVPRNLPAEAEVIRFKCDIHPWMAAWVVVNPNPYFATSGADGSFSIEHLPAGTYTLEAWHETLGTRTAEVTVTEGGTATASFEFSSEVANTAQGGVK</sequence>
<comment type="caution">
    <text evidence="3">The sequence shown here is derived from an EMBL/GenBank/DDBJ whole genome shotgun (WGS) entry which is preliminary data.</text>
</comment>
<feature type="region of interest" description="Disordered" evidence="1">
    <location>
        <begin position="26"/>
        <end position="86"/>
    </location>
</feature>
<feature type="chain" id="PRO_5046703975" evidence="2">
    <location>
        <begin position="24"/>
        <end position="273"/>
    </location>
</feature>
<protein>
    <submittedName>
        <fullName evidence="3">Carboxypeptidase regulatory-like domain-containing protein</fullName>
    </submittedName>
</protein>
<feature type="compositionally biased region" description="Low complexity" evidence="1">
    <location>
        <begin position="28"/>
        <end position="39"/>
    </location>
</feature>
<feature type="signal peptide" evidence="2">
    <location>
        <begin position="1"/>
        <end position="23"/>
    </location>
</feature>
<evidence type="ECO:0000313" key="3">
    <source>
        <dbReference type="EMBL" id="MCY1080388.1"/>
    </source>
</evidence>
<dbReference type="InterPro" id="IPR013784">
    <property type="entry name" value="Carb-bd-like_fold"/>
</dbReference>
<evidence type="ECO:0000313" key="4">
    <source>
        <dbReference type="Proteomes" id="UP001207654"/>
    </source>
</evidence>
<feature type="compositionally biased region" description="Low complexity" evidence="1">
    <location>
        <begin position="47"/>
        <end position="56"/>
    </location>
</feature>
<reference evidence="3 4" key="1">
    <citation type="submission" date="2022-11" db="EMBL/GenBank/DDBJ databases">
        <title>Minimal conservation of predation-associated metabolite biosynthetic gene clusters underscores biosynthetic potential of Myxococcota including descriptions for ten novel species: Archangium lansinium sp. nov., Myxococcus landrumus sp. nov., Nannocystis bai.</title>
        <authorList>
            <person name="Ahearne A."/>
            <person name="Stevens C."/>
            <person name="Phillips K."/>
        </authorList>
    </citation>
    <scope>NUCLEOTIDE SEQUENCE [LARGE SCALE GENOMIC DNA]</scope>
    <source>
        <strain evidence="3 4">MIWBW</strain>
    </source>
</reference>
<proteinExistence type="predicted"/>
<gene>
    <name evidence="3" type="ORF">OV287_38640</name>
</gene>
<keyword evidence="4" id="KW-1185">Reference proteome</keyword>
<organism evidence="3 4">
    <name type="scientific">Archangium lansingense</name>
    <dbReference type="NCBI Taxonomy" id="2995310"/>
    <lineage>
        <taxon>Bacteria</taxon>
        <taxon>Pseudomonadati</taxon>
        <taxon>Myxococcota</taxon>
        <taxon>Myxococcia</taxon>
        <taxon>Myxococcales</taxon>
        <taxon>Cystobacterineae</taxon>
        <taxon>Archangiaceae</taxon>
        <taxon>Archangium</taxon>
    </lineage>
</organism>
<dbReference type="Proteomes" id="UP001207654">
    <property type="component" value="Unassembled WGS sequence"/>
</dbReference>
<dbReference type="EMBL" id="JAPNKA010000001">
    <property type="protein sequence ID" value="MCY1080388.1"/>
    <property type="molecule type" value="Genomic_DNA"/>
</dbReference>
<dbReference type="Pfam" id="PF13620">
    <property type="entry name" value="CarboxypepD_reg"/>
    <property type="match status" value="1"/>
</dbReference>
<name>A0ABT4AFC6_9BACT</name>
<dbReference type="SUPFAM" id="SSF49503">
    <property type="entry name" value="Cupredoxins"/>
    <property type="match status" value="1"/>
</dbReference>
<dbReference type="Gene3D" id="2.60.40.420">
    <property type="entry name" value="Cupredoxins - blue copper proteins"/>
    <property type="match status" value="1"/>
</dbReference>
<dbReference type="RefSeq" id="WP_267539056.1">
    <property type="nucleotide sequence ID" value="NZ_JAPNKA010000001.1"/>
</dbReference>
<dbReference type="InterPro" id="IPR008972">
    <property type="entry name" value="Cupredoxin"/>
</dbReference>
<keyword evidence="2" id="KW-0732">Signal</keyword>
<evidence type="ECO:0000256" key="2">
    <source>
        <dbReference type="SAM" id="SignalP"/>
    </source>
</evidence>